<protein>
    <recommendedName>
        <fullName evidence="3">Por secretion system C-terminal sorting domain-containing protein</fullName>
    </recommendedName>
</protein>
<dbReference type="RefSeq" id="WP_114066861.1">
    <property type="nucleotide sequence ID" value="NZ_CP030850.1"/>
</dbReference>
<dbReference type="KEGG" id="run:DR864_10180"/>
<accession>A0A344THF5</accession>
<evidence type="ECO:0008006" key="3">
    <source>
        <dbReference type="Google" id="ProtNLM"/>
    </source>
</evidence>
<dbReference type="InterPro" id="IPR026444">
    <property type="entry name" value="Secre_tail"/>
</dbReference>
<dbReference type="Gene3D" id="2.60.40.10">
    <property type="entry name" value="Immunoglobulins"/>
    <property type="match status" value="1"/>
</dbReference>
<name>A0A344THF5_9BACT</name>
<dbReference type="NCBIfam" id="TIGR04183">
    <property type="entry name" value="Por_Secre_tail"/>
    <property type="match status" value="1"/>
</dbReference>
<organism evidence="1 2">
    <name type="scientific">Runella rosea</name>
    <dbReference type="NCBI Taxonomy" id="2259595"/>
    <lineage>
        <taxon>Bacteria</taxon>
        <taxon>Pseudomonadati</taxon>
        <taxon>Bacteroidota</taxon>
        <taxon>Cytophagia</taxon>
        <taxon>Cytophagales</taxon>
        <taxon>Spirosomataceae</taxon>
        <taxon>Runella</taxon>
    </lineage>
</organism>
<dbReference type="Proteomes" id="UP000251993">
    <property type="component" value="Chromosome"/>
</dbReference>
<reference evidence="1 2" key="1">
    <citation type="submission" date="2018-07" db="EMBL/GenBank/DDBJ databases">
        <title>Genome sequencing of Runella.</title>
        <authorList>
            <person name="Baek M.-G."/>
            <person name="Yi H."/>
        </authorList>
    </citation>
    <scope>NUCLEOTIDE SEQUENCE [LARGE SCALE GENOMIC DNA]</scope>
    <source>
        <strain evidence="1 2">HYN0085</strain>
    </source>
</reference>
<sequence>MKKIYLSLFLVLTWLKGFSAGEIAFVSFQSDDPDSFSWVALVPIPAGTTILFTDNGWNGTAFRTSEGVLTWTAPAGGVPGGTVVTITGGATASTGTVTSSGTYALSTAGDQLFAFKGTLASPTFIAGINFGGTGWDDTAASTNSTALPATLTNGSNAVAVGNQDNGRFNCSDGSVMGNISTIGSTINTTTNWTTNAEILSPAVSACTYTSSSLPVRLISFKSESQSAAIELTWQTGEEINNSHFEIERSSNAQNFEAIGRVIGNGSSTTKQIYSYVDVSPKTGLNYYRLKQVDLDGQFEYSRIVSARLTGLGLFKAYPNPVVGMLTIELPAESAIESAYLIDLTGRRVREFSDYRPSLEGVENGLYTLQVKTKDGQTFQQRVLKIN</sequence>
<evidence type="ECO:0000313" key="2">
    <source>
        <dbReference type="Proteomes" id="UP000251993"/>
    </source>
</evidence>
<evidence type="ECO:0000313" key="1">
    <source>
        <dbReference type="EMBL" id="AXE18076.1"/>
    </source>
</evidence>
<dbReference type="AlphaFoldDB" id="A0A344THF5"/>
<dbReference type="OrthoDB" id="931876at2"/>
<dbReference type="EMBL" id="CP030850">
    <property type="protein sequence ID" value="AXE18076.1"/>
    <property type="molecule type" value="Genomic_DNA"/>
</dbReference>
<dbReference type="InterPro" id="IPR013783">
    <property type="entry name" value="Ig-like_fold"/>
</dbReference>
<gene>
    <name evidence="1" type="ORF">DR864_10180</name>
</gene>
<proteinExistence type="predicted"/>
<keyword evidence="2" id="KW-1185">Reference proteome</keyword>